<dbReference type="RefSeq" id="XP_022582407.1">
    <property type="nucleotide sequence ID" value="XM_022728205.1"/>
</dbReference>
<name>A0A1L9SLE4_9EURO</name>
<dbReference type="PANTHER" id="PTHR39460">
    <property type="entry name" value="EXPRESSED PROTEIN"/>
    <property type="match status" value="1"/>
</dbReference>
<feature type="non-terminal residue" evidence="2">
    <location>
        <position position="1"/>
    </location>
</feature>
<protein>
    <recommendedName>
        <fullName evidence="1">DUF7729 domain-containing protein</fullName>
    </recommendedName>
</protein>
<dbReference type="EMBL" id="KV878340">
    <property type="protein sequence ID" value="OJJ47897.1"/>
    <property type="molecule type" value="Genomic_DNA"/>
</dbReference>
<organism evidence="2 3">
    <name type="scientific">Penicilliopsis zonata CBS 506.65</name>
    <dbReference type="NCBI Taxonomy" id="1073090"/>
    <lineage>
        <taxon>Eukaryota</taxon>
        <taxon>Fungi</taxon>
        <taxon>Dikarya</taxon>
        <taxon>Ascomycota</taxon>
        <taxon>Pezizomycotina</taxon>
        <taxon>Eurotiomycetes</taxon>
        <taxon>Eurotiomycetidae</taxon>
        <taxon>Eurotiales</taxon>
        <taxon>Aspergillaceae</taxon>
        <taxon>Penicilliopsis</taxon>
    </lineage>
</organism>
<keyword evidence="3" id="KW-1185">Reference proteome</keyword>
<feature type="domain" description="DUF7729" evidence="1">
    <location>
        <begin position="9"/>
        <end position="214"/>
    </location>
</feature>
<accession>A0A1L9SLE4</accession>
<proteinExistence type="predicted"/>
<dbReference type="AlphaFoldDB" id="A0A1L9SLE4"/>
<dbReference type="Pfam" id="PF24855">
    <property type="entry name" value="DUF7729"/>
    <property type="match status" value="1"/>
</dbReference>
<dbReference type="OrthoDB" id="2564812at2759"/>
<dbReference type="Proteomes" id="UP000184188">
    <property type="component" value="Unassembled WGS sequence"/>
</dbReference>
<reference evidence="3" key="1">
    <citation type="journal article" date="2017" name="Genome Biol.">
        <title>Comparative genomics reveals high biological diversity and specific adaptations in the industrially and medically important fungal genus Aspergillus.</title>
        <authorList>
            <person name="de Vries R.P."/>
            <person name="Riley R."/>
            <person name="Wiebenga A."/>
            <person name="Aguilar-Osorio G."/>
            <person name="Amillis S."/>
            <person name="Uchima C.A."/>
            <person name="Anderluh G."/>
            <person name="Asadollahi M."/>
            <person name="Askin M."/>
            <person name="Barry K."/>
            <person name="Battaglia E."/>
            <person name="Bayram O."/>
            <person name="Benocci T."/>
            <person name="Braus-Stromeyer S.A."/>
            <person name="Caldana C."/>
            <person name="Canovas D."/>
            <person name="Cerqueira G.C."/>
            <person name="Chen F."/>
            <person name="Chen W."/>
            <person name="Choi C."/>
            <person name="Clum A."/>
            <person name="Dos Santos R.A."/>
            <person name="Damasio A.R."/>
            <person name="Diallinas G."/>
            <person name="Emri T."/>
            <person name="Fekete E."/>
            <person name="Flipphi M."/>
            <person name="Freyberg S."/>
            <person name="Gallo A."/>
            <person name="Gournas C."/>
            <person name="Habgood R."/>
            <person name="Hainaut M."/>
            <person name="Harispe M.L."/>
            <person name="Henrissat B."/>
            <person name="Hilden K.S."/>
            <person name="Hope R."/>
            <person name="Hossain A."/>
            <person name="Karabika E."/>
            <person name="Karaffa L."/>
            <person name="Karanyi Z."/>
            <person name="Krasevec N."/>
            <person name="Kuo A."/>
            <person name="Kusch H."/>
            <person name="LaButti K."/>
            <person name="Lagendijk E.L."/>
            <person name="Lapidus A."/>
            <person name="Levasseur A."/>
            <person name="Lindquist E."/>
            <person name="Lipzen A."/>
            <person name="Logrieco A.F."/>
            <person name="MacCabe A."/>
            <person name="Maekelae M.R."/>
            <person name="Malavazi I."/>
            <person name="Melin P."/>
            <person name="Meyer V."/>
            <person name="Mielnichuk N."/>
            <person name="Miskei M."/>
            <person name="Molnar A.P."/>
            <person name="Mule G."/>
            <person name="Ngan C.Y."/>
            <person name="Orejas M."/>
            <person name="Orosz E."/>
            <person name="Ouedraogo J.P."/>
            <person name="Overkamp K.M."/>
            <person name="Park H.-S."/>
            <person name="Perrone G."/>
            <person name="Piumi F."/>
            <person name="Punt P.J."/>
            <person name="Ram A.F."/>
            <person name="Ramon A."/>
            <person name="Rauscher S."/>
            <person name="Record E."/>
            <person name="Riano-Pachon D.M."/>
            <person name="Robert V."/>
            <person name="Roehrig J."/>
            <person name="Ruller R."/>
            <person name="Salamov A."/>
            <person name="Salih N.S."/>
            <person name="Samson R.A."/>
            <person name="Sandor E."/>
            <person name="Sanguinetti M."/>
            <person name="Schuetze T."/>
            <person name="Sepcic K."/>
            <person name="Shelest E."/>
            <person name="Sherlock G."/>
            <person name="Sophianopoulou V."/>
            <person name="Squina F.M."/>
            <person name="Sun H."/>
            <person name="Susca A."/>
            <person name="Todd R.B."/>
            <person name="Tsang A."/>
            <person name="Unkles S.E."/>
            <person name="van de Wiele N."/>
            <person name="van Rossen-Uffink D."/>
            <person name="Oliveira J.V."/>
            <person name="Vesth T.C."/>
            <person name="Visser J."/>
            <person name="Yu J.-H."/>
            <person name="Zhou M."/>
            <person name="Andersen M.R."/>
            <person name="Archer D.B."/>
            <person name="Baker S.E."/>
            <person name="Benoit I."/>
            <person name="Brakhage A.A."/>
            <person name="Braus G.H."/>
            <person name="Fischer R."/>
            <person name="Frisvad J.C."/>
            <person name="Goldman G.H."/>
            <person name="Houbraken J."/>
            <person name="Oakley B."/>
            <person name="Pocsi I."/>
            <person name="Scazzocchio C."/>
            <person name="Seiboth B."/>
            <person name="vanKuyk P.A."/>
            <person name="Wortman J."/>
            <person name="Dyer P.S."/>
            <person name="Grigoriev I.V."/>
        </authorList>
    </citation>
    <scope>NUCLEOTIDE SEQUENCE [LARGE SCALE GENOMIC DNA]</scope>
    <source>
        <strain evidence="3">CBS 506.65</strain>
    </source>
</reference>
<feature type="non-terminal residue" evidence="2">
    <location>
        <position position="253"/>
    </location>
</feature>
<evidence type="ECO:0000259" key="1">
    <source>
        <dbReference type="Pfam" id="PF24855"/>
    </source>
</evidence>
<dbReference type="InterPro" id="IPR056146">
    <property type="entry name" value="DUF7729"/>
</dbReference>
<evidence type="ECO:0000313" key="2">
    <source>
        <dbReference type="EMBL" id="OJJ47897.1"/>
    </source>
</evidence>
<dbReference type="PANTHER" id="PTHR39460:SF1">
    <property type="entry name" value="C6 TRANSCRIPTION FACTOR"/>
    <property type="match status" value="1"/>
</dbReference>
<gene>
    <name evidence="2" type="ORF">ASPZODRAFT_30742</name>
</gene>
<sequence length="253" mass="27282">STATSSWSMPSPFDTGIGTNFTVSSCPKFLNKLIANETMIGCHAVSMLLETSDAFFEMLTSAVDLTRVLQKSCSVSVETCSEVLTDFASNLVEDSACGQDYELGNPVVKEAYRSMVAYEPVYRATCLINPSTEDYCFVDAALNTSNIADYYVYFLPLGTALTSSNHPTCNKCLQADMTVFSEWAEVKGQPLTSVYLAAAAQVDERCGDDFATTNITVASKASINRSGLTSRQLDIPLLISTLALSLGVAILRL</sequence>
<dbReference type="VEuPathDB" id="FungiDB:ASPZODRAFT_30742"/>
<dbReference type="GeneID" id="34614669"/>
<evidence type="ECO:0000313" key="3">
    <source>
        <dbReference type="Proteomes" id="UP000184188"/>
    </source>
</evidence>